<evidence type="ECO:0000313" key="3">
    <source>
        <dbReference type="Proteomes" id="UP000236161"/>
    </source>
</evidence>
<feature type="compositionally biased region" description="Low complexity" evidence="1">
    <location>
        <begin position="10"/>
        <end position="22"/>
    </location>
</feature>
<feature type="region of interest" description="Disordered" evidence="1">
    <location>
        <begin position="1"/>
        <end position="81"/>
    </location>
</feature>
<organism evidence="2 3">
    <name type="scientific">Apostasia shenzhenica</name>
    <dbReference type="NCBI Taxonomy" id="1088818"/>
    <lineage>
        <taxon>Eukaryota</taxon>
        <taxon>Viridiplantae</taxon>
        <taxon>Streptophyta</taxon>
        <taxon>Embryophyta</taxon>
        <taxon>Tracheophyta</taxon>
        <taxon>Spermatophyta</taxon>
        <taxon>Magnoliopsida</taxon>
        <taxon>Liliopsida</taxon>
        <taxon>Asparagales</taxon>
        <taxon>Orchidaceae</taxon>
        <taxon>Apostasioideae</taxon>
        <taxon>Apostasia</taxon>
    </lineage>
</organism>
<evidence type="ECO:0000313" key="2">
    <source>
        <dbReference type="EMBL" id="PKA46248.1"/>
    </source>
</evidence>
<sequence>MPRGRGGRGTSSRGQGTSSRGHGNLGYSNPSATSEDSNVSSLSSFGSEDTIDDQREIQAHASHERQHDDREDGEGQDEAHP</sequence>
<proteinExistence type="predicted"/>
<keyword evidence="3" id="KW-1185">Reference proteome</keyword>
<feature type="compositionally biased region" description="Polar residues" evidence="1">
    <location>
        <begin position="26"/>
        <end position="47"/>
    </location>
</feature>
<accession>A0A2H9ZSK0</accession>
<evidence type="ECO:0000256" key="1">
    <source>
        <dbReference type="SAM" id="MobiDB-lite"/>
    </source>
</evidence>
<dbReference type="AlphaFoldDB" id="A0A2H9ZSK0"/>
<feature type="compositionally biased region" description="Acidic residues" evidence="1">
    <location>
        <begin position="71"/>
        <end position="81"/>
    </location>
</feature>
<gene>
    <name evidence="2" type="ORF">AXF42_Ash019999</name>
</gene>
<feature type="compositionally biased region" description="Basic and acidic residues" evidence="1">
    <location>
        <begin position="52"/>
        <end position="70"/>
    </location>
</feature>
<name>A0A2H9ZSK0_9ASPA</name>
<protein>
    <submittedName>
        <fullName evidence="2">Uncharacterized protein</fullName>
    </submittedName>
</protein>
<dbReference type="Proteomes" id="UP000236161">
    <property type="component" value="Unassembled WGS sequence"/>
</dbReference>
<dbReference type="EMBL" id="KZ454389">
    <property type="protein sequence ID" value="PKA46248.1"/>
    <property type="molecule type" value="Genomic_DNA"/>
</dbReference>
<reference evidence="2 3" key="1">
    <citation type="journal article" date="2017" name="Nature">
        <title>The Apostasia genome and the evolution of orchids.</title>
        <authorList>
            <person name="Zhang G.Q."/>
            <person name="Liu K.W."/>
            <person name="Li Z."/>
            <person name="Lohaus R."/>
            <person name="Hsiao Y.Y."/>
            <person name="Niu S.C."/>
            <person name="Wang J.Y."/>
            <person name="Lin Y.C."/>
            <person name="Xu Q."/>
            <person name="Chen L.J."/>
            <person name="Yoshida K."/>
            <person name="Fujiwara S."/>
            <person name="Wang Z.W."/>
            <person name="Zhang Y.Q."/>
            <person name="Mitsuda N."/>
            <person name="Wang M."/>
            <person name="Liu G.H."/>
            <person name="Pecoraro L."/>
            <person name="Huang H.X."/>
            <person name="Xiao X.J."/>
            <person name="Lin M."/>
            <person name="Wu X.Y."/>
            <person name="Wu W.L."/>
            <person name="Chen Y.Y."/>
            <person name="Chang S.B."/>
            <person name="Sakamoto S."/>
            <person name="Ohme-Takagi M."/>
            <person name="Yagi M."/>
            <person name="Zeng S.J."/>
            <person name="Shen C.Y."/>
            <person name="Yeh C.M."/>
            <person name="Luo Y.B."/>
            <person name="Tsai W.C."/>
            <person name="Van de Peer Y."/>
            <person name="Liu Z.J."/>
        </authorList>
    </citation>
    <scope>NUCLEOTIDE SEQUENCE [LARGE SCALE GENOMIC DNA]</scope>
    <source>
        <strain evidence="3">cv. Shenzhen</strain>
        <tissue evidence="2">Stem</tissue>
    </source>
</reference>